<evidence type="ECO:0000313" key="2">
    <source>
        <dbReference type="Proteomes" id="UP000016662"/>
    </source>
</evidence>
<gene>
    <name evidence="1" type="ORF">RUMCAL_03182</name>
</gene>
<dbReference type="Proteomes" id="UP000016662">
    <property type="component" value="Unassembled WGS sequence"/>
</dbReference>
<dbReference type="HOGENOM" id="CLU_3316451_0_0_9"/>
<accession>U2K761</accession>
<keyword evidence="2" id="KW-1185">Reference proteome</keyword>
<name>U2K761_9FIRM</name>
<protein>
    <submittedName>
        <fullName evidence="1">Uncharacterized protein</fullName>
    </submittedName>
</protein>
<organism evidence="1 2">
    <name type="scientific">Ruminococcus callidus ATCC 27760</name>
    <dbReference type="NCBI Taxonomy" id="411473"/>
    <lineage>
        <taxon>Bacteria</taxon>
        <taxon>Bacillati</taxon>
        <taxon>Bacillota</taxon>
        <taxon>Clostridia</taxon>
        <taxon>Eubacteriales</taxon>
        <taxon>Oscillospiraceae</taxon>
        <taxon>Ruminococcus</taxon>
    </lineage>
</organism>
<dbReference type="AlphaFoldDB" id="U2K761"/>
<reference evidence="1 2" key="1">
    <citation type="submission" date="2013-07" db="EMBL/GenBank/DDBJ databases">
        <authorList>
            <person name="Weinstock G."/>
            <person name="Sodergren E."/>
            <person name="Wylie T."/>
            <person name="Fulton L."/>
            <person name="Fulton R."/>
            <person name="Fronick C."/>
            <person name="O'Laughlin M."/>
            <person name="Godfrey J."/>
            <person name="Miner T."/>
            <person name="Herter B."/>
            <person name="Appelbaum E."/>
            <person name="Cordes M."/>
            <person name="Lek S."/>
            <person name="Wollam A."/>
            <person name="Pepin K.H."/>
            <person name="Palsikar V.B."/>
            <person name="Mitreva M."/>
            <person name="Wilson R.K."/>
        </authorList>
    </citation>
    <scope>NUCLEOTIDE SEQUENCE [LARGE SCALE GENOMIC DNA]</scope>
    <source>
        <strain evidence="1 2">ATCC 27760</strain>
    </source>
</reference>
<evidence type="ECO:0000313" key="1">
    <source>
        <dbReference type="EMBL" id="ERJ88092.1"/>
    </source>
</evidence>
<sequence>MPLILFAMWFHLLQKGMKKAPAVASALCVFNILGSSAIL</sequence>
<comment type="caution">
    <text evidence="1">The sequence shown here is derived from an EMBL/GenBank/DDBJ whole genome shotgun (WGS) entry which is preliminary data.</text>
</comment>
<dbReference type="EMBL" id="AWVF01000417">
    <property type="protein sequence ID" value="ERJ88092.1"/>
    <property type="molecule type" value="Genomic_DNA"/>
</dbReference>
<proteinExistence type="predicted"/>